<keyword evidence="3" id="KW-1185">Reference proteome</keyword>
<protein>
    <submittedName>
        <fullName evidence="2">Uncharacterized protein</fullName>
    </submittedName>
</protein>
<name>L5MCG3_MYODS</name>
<reference evidence="3" key="1">
    <citation type="journal article" date="2013" name="Science">
        <title>Comparative analysis of bat genomes provides insight into the evolution of flight and immunity.</title>
        <authorList>
            <person name="Zhang G."/>
            <person name="Cowled C."/>
            <person name="Shi Z."/>
            <person name="Huang Z."/>
            <person name="Bishop-Lilly K.A."/>
            <person name="Fang X."/>
            <person name="Wynne J.W."/>
            <person name="Xiong Z."/>
            <person name="Baker M.L."/>
            <person name="Zhao W."/>
            <person name="Tachedjian M."/>
            <person name="Zhu Y."/>
            <person name="Zhou P."/>
            <person name="Jiang X."/>
            <person name="Ng J."/>
            <person name="Yang L."/>
            <person name="Wu L."/>
            <person name="Xiao J."/>
            <person name="Feng Y."/>
            <person name="Chen Y."/>
            <person name="Sun X."/>
            <person name="Zhang Y."/>
            <person name="Marsh G.A."/>
            <person name="Crameri G."/>
            <person name="Broder C.C."/>
            <person name="Frey K.G."/>
            <person name="Wang L.F."/>
            <person name="Wang J."/>
        </authorList>
    </citation>
    <scope>NUCLEOTIDE SEQUENCE [LARGE SCALE GENOMIC DNA]</scope>
</reference>
<accession>L5MCG3</accession>
<evidence type="ECO:0000256" key="1">
    <source>
        <dbReference type="SAM" id="MobiDB-lite"/>
    </source>
</evidence>
<organism evidence="2 3">
    <name type="scientific">Myotis davidii</name>
    <name type="common">David's myotis</name>
    <dbReference type="NCBI Taxonomy" id="225400"/>
    <lineage>
        <taxon>Eukaryota</taxon>
        <taxon>Metazoa</taxon>
        <taxon>Chordata</taxon>
        <taxon>Craniata</taxon>
        <taxon>Vertebrata</taxon>
        <taxon>Euteleostomi</taxon>
        <taxon>Mammalia</taxon>
        <taxon>Eutheria</taxon>
        <taxon>Laurasiatheria</taxon>
        <taxon>Chiroptera</taxon>
        <taxon>Yangochiroptera</taxon>
        <taxon>Vespertilionidae</taxon>
        <taxon>Myotis</taxon>
    </lineage>
</organism>
<proteinExistence type="predicted"/>
<evidence type="ECO:0000313" key="3">
    <source>
        <dbReference type="Proteomes" id="UP000010556"/>
    </source>
</evidence>
<evidence type="ECO:0000313" key="2">
    <source>
        <dbReference type="EMBL" id="ELK36314.1"/>
    </source>
</evidence>
<dbReference type="Proteomes" id="UP000010556">
    <property type="component" value="Unassembled WGS sequence"/>
</dbReference>
<gene>
    <name evidence="2" type="ORF">MDA_GLEAN10022432</name>
</gene>
<sequence length="133" mass="14807">MPQASGQRKEPQFYRTPEVFCSSAAWRRELRCWKKWSELLESERGGPRTPLESRFGRTYSCKELVELDAVQIASSAVQDTPVTSRARRMRSAQAGRTGAAELAPADGVPGCCRSLPSNRGLHWPRLASTERAA</sequence>
<feature type="region of interest" description="Disordered" evidence="1">
    <location>
        <begin position="81"/>
        <end position="101"/>
    </location>
</feature>
<dbReference type="EMBL" id="KB101600">
    <property type="protein sequence ID" value="ELK36314.1"/>
    <property type="molecule type" value="Genomic_DNA"/>
</dbReference>
<dbReference type="AlphaFoldDB" id="L5MCG3"/>